<dbReference type="KEGG" id="lhw:BSQ49_01755"/>
<evidence type="ECO:0008006" key="3">
    <source>
        <dbReference type="Google" id="ProtNLM"/>
    </source>
</evidence>
<dbReference type="AlphaFoldDB" id="A0A3Q8CJN0"/>
<dbReference type="RefSeq" id="WP_141052703.1">
    <property type="nucleotide sequence ID" value="NZ_CP018176.1"/>
</dbReference>
<name>A0A3Q8CJN0_9LACO</name>
<dbReference type="Proteomes" id="UP000314960">
    <property type="component" value="Chromosome"/>
</dbReference>
<evidence type="ECO:0000313" key="1">
    <source>
        <dbReference type="EMBL" id="AUJ29044.1"/>
    </source>
</evidence>
<gene>
    <name evidence="1" type="ORF">BSQ49_01755</name>
</gene>
<organism evidence="1 2">
    <name type="scientific">Liquorilactobacillus hordei</name>
    <dbReference type="NCBI Taxonomy" id="468911"/>
    <lineage>
        <taxon>Bacteria</taxon>
        <taxon>Bacillati</taxon>
        <taxon>Bacillota</taxon>
        <taxon>Bacilli</taxon>
        <taxon>Lactobacillales</taxon>
        <taxon>Lactobacillaceae</taxon>
        <taxon>Liquorilactobacillus</taxon>
    </lineage>
</organism>
<dbReference type="EMBL" id="CP018176">
    <property type="protein sequence ID" value="AUJ29044.1"/>
    <property type="molecule type" value="Genomic_DNA"/>
</dbReference>
<accession>A0A3Q8CJN0</accession>
<dbReference type="Pfam" id="PF13780">
    <property type="entry name" value="DUF4176"/>
    <property type="match status" value="1"/>
</dbReference>
<reference evidence="1 2" key="1">
    <citation type="submission" date="2016-11" db="EMBL/GenBank/DDBJ databases">
        <title>Interaction between Lactobacillus species and yeast in water kefir.</title>
        <authorList>
            <person name="Behr J."/>
            <person name="Xu D."/>
            <person name="Vogel R.F."/>
        </authorList>
    </citation>
    <scope>NUCLEOTIDE SEQUENCE [LARGE SCALE GENOMIC DNA]</scope>
    <source>
        <strain evidence="1 2">TMW 1.1822</strain>
    </source>
</reference>
<evidence type="ECO:0000313" key="2">
    <source>
        <dbReference type="Proteomes" id="UP000314960"/>
    </source>
</evidence>
<proteinExistence type="predicted"/>
<dbReference type="InterPro" id="IPR025233">
    <property type="entry name" value="DUF4176"/>
</dbReference>
<protein>
    <recommendedName>
        <fullName evidence="3">DUF4176 domain-containing protein</fullName>
    </recommendedName>
</protein>
<sequence length="225" mass="26259">MDDLIELWRTGLTPAFLGKPDIEINEFLLDFGATLGNQNTILKEVYWSYLHGEASYEYRPLIGAPFQFEFNTVQENVLLKRLDKQYLLTENQFQRYMGLIDLIFSEVYPLGSVVELDQEKLPGEIKELFKNKRPELLVLLHARRVPSKDDKNYIDYVASVWPFGLMEDVTPLLINNMLVKRVVSAGLTNDEEKQFVNQVLKRELVAKKQISIMYTNQDGRWSYEN</sequence>